<organism evidence="3 6">
    <name type="scientific">Populus euphratica</name>
    <name type="common">Euphrates poplar</name>
    <dbReference type="NCBI Taxonomy" id="75702"/>
    <lineage>
        <taxon>Eukaryota</taxon>
        <taxon>Viridiplantae</taxon>
        <taxon>Streptophyta</taxon>
        <taxon>Embryophyta</taxon>
        <taxon>Tracheophyta</taxon>
        <taxon>Spermatophyta</taxon>
        <taxon>Magnoliopsida</taxon>
        <taxon>eudicotyledons</taxon>
        <taxon>Gunneridae</taxon>
        <taxon>Pentapetalae</taxon>
        <taxon>rosids</taxon>
        <taxon>fabids</taxon>
        <taxon>Malpighiales</taxon>
        <taxon>Salicaceae</taxon>
        <taxon>Saliceae</taxon>
        <taxon>Populus</taxon>
    </lineage>
</organism>
<dbReference type="Pfam" id="PF12937">
    <property type="entry name" value="F-box-like"/>
    <property type="match status" value="1"/>
</dbReference>
<accession>A0AAJ6U7V6</accession>
<dbReference type="InterPro" id="IPR051304">
    <property type="entry name" value="SCF_F-box_domain"/>
</dbReference>
<sequence length="438" mass="49615">MAETHFQESSNCLPTLFTTSCSLSLSKKKTKKSNRDMDSTSLPQWSSLPSDLLFNIASILGTRIDLLSLRAVCNSWRSSLPLPPKAPLVKLPFPIDPNNPNLNPNRHGHFALSESFSYSLEPINRDPKRTWLIKIQESESGNVILKDPLAQHPLAGLDRLPKVLNLLDYRVKEISKGYFVEFVEQGKAPYPSIFVNEMKSCISIKQVAVSTSFDKIGDHGFVVMVIYNGGKLALWRMGDDKWSNVNDILEGSVYDSVAYNNGKFFAIDVNGLTISIDPAKASFEIMEVAPAIPRSGFGHGDKFKYLVKWFSDLFLVEKYHEDLFYWSESDDEDDYHIKFKIYKMNEEECDWVEMDGLKDAVLFLGDGCSFFVWAKDLAWWKGNCICFLNYLFMGSGSDGPGPMAGIFDFEDGISRKLSKFSSCSKLFWPPPSWLKHYP</sequence>
<dbReference type="Proteomes" id="UP000694918">
    <property type="component" value="Unplaced"/>
</dbReference>
<evidence type="ECO:0000313" key="4">
    <source>
        <dbReference type="RefSeq" id="XP_011024950.1"/>
    </source>
</evidence>
<dbReference type="PANTHER" id="PTHR47123:SF3">
    <property type="entry name" value="DUF295 DOMAIN-CONTAINING PROTEIN"/>
    <property type="match status" value="1"/>
</dbReference>
<dbReference type="RefSeq" id="XP_011024950.1">
    <property type="nucleotide sequence ID" value="XM_011026648.1"/>
</dbReference>
<feature type="domain" description="KIB1-4 beta-propeller" evidence="1">
    <location>
        <begin position="129"/>
        <end position="399"/>
    </location>
</feature>
<dbReference type="AlphaFoldDB" id="A0AAJ6U7V6"/>
<dbReference type="RefSeq" id="XP_011024951.1">
    <property type="nucleotide sequence ID" value="XM_011026649.1"/>
</dbReference>
<protein>
    <submittedName>
        <fullName evidence="4 5">F-box protein SKIP23-like</fullName>
    </submittedName>
</protein>
<dbReference type="KEGG" id="peu:105125964"/>
<dbReference type="Pfam" id="PF03478">
    <property type="entry name" value="Beta-prop_KIB1-4"/>
    <property type="match status" value="1"/>
</dbReference>
<gene>
    <name evidence="4 5 6" type="primary">LOC105125964</name>
</gene>
<proteinExistence type="predicted"/>
<reference evidence="4 5" key="1">
    <citation type="submission" date="2025-04" db="UniProtKB">
        <authorList>
            <consortium name="RefSeq"/>
        </authorList>
    </citation>
    <scope>IDENTIFICATION</scope>
</reference>
<evidence type="ECO:0000259" key="2">
    <source>
        <dbReference type="Pfam" id="PF12937"/>
    </source>
</evidence>
<dbReference type="SUPFAM" id="SSF81383">
    <property type="entry name" value="F-box domain"/>
    <property type="match status" value="1"/>
</dbReference>
<evidence type="ECO:0000259" key="1">
    <source>
        <dbReference type="Pfam" id="PF03478"/>
    </source>
</evidence>
<dbReference type="PANTHER" id="PTHR47123">
    <property type="entry name" value="F-BOX PROTEIN SKIP23"/>
    <property type="match status" value="1"/>
</dbReference>
<dbReference type="RefSeq" id="XP_011024952.1">
    <property type="nucleotide sequence ID" value="XM_011026650.1"/>
</dbReference>
<keyword evidence="3" id="KW-1185">Reference proteome</keyword>
<feature type="domain" description="F-box" evidence="2">
    <location>
        <begin position="45"/>
        <end position="78"/>
    </location>
</feature>
<evidence type="ECO:0000313" key="5">
    <source>
        <dbReference type="RefSeq" id="XP_011024951.1"/>
    </source>
</evidence>
<dbReference type="Gene3D" id="1.20.1280.50">
    <property type="match status" value="1"/>
</dbReference>
<dbReference type="InterPro" id="IPR001810">
    <property type="entry name" value="F-box_dom"/>
</dbReference>
<name>A0AAJ6U7V6_POPEU</name>
<evidence type="ECO:0000313" key="3">
    <source>
        <dbReference type="Proteomes" id="UP000694918"/>
    </source>
</evidence>
<evidence type="ECO:0000313" key="6">
    <source>
        <dbReference type="RefSeq" id="XP_011024952.1"/>
    </source>
</evidence>
<dbReference type="InterPro" id="IPR005174">
    <property type="entry name" value="KIB1-4_b-propeller"/>
</dbReference>
<dbReference type="InterPro" id="IPR036047">
    <property type="entry name" value="F-box-like_dom_sf"/>
</dbReference>
<dbReference type="GeneID" id="105125964"/>